<keyword evidence="3" id="KW-1185">Reference proteome</keyword>
<reference evidence="2" key="2">
    <citation type="submission" date="2024-10" db="UniProtKB">
        <authorList>
            <consortium name="EnsemblProtists"/>
        </authorList>
    </citation>
    <scope>IDENTIFICATION</scope>
</reference>
<dbReference type="GeneID" id="17287275"/>
<reference evidence="3" key="1">
    <citation type="journal article" date="2013" name="Nature">
        <title>Pan genome of the phytoplankton Emiliania underpins its global distribution.</title>
        <authorList>
            <person name="Read B.A."/>
            <person name="Kegel J."/>
            <person name="Klute M.J."/>
            <person name="Kuo A."/>
            <person name="Lefebvre S.C."/>
            <person name="Maumus F."/>
            <person name="Mayer C."/>
            <person name="Miller J."/>
            <person name="Monier A."/>
            <person name="Salamov A."/>
            <person name="Young J."/>
            <person name="Aguilar M."/>
            <person name="Claverie J.M."/>
            <person name="Frickenhaus S."/>
            <person name="Gonzalez K."/>
            <person name="Herman E.K."/>
            <person name="Lin Y.C."/>
            <person name="Napier J."/>
            <person name="Ogata H."/>
            <person name="Sarno A.F."/>
            <person name="Shmutz J."/>
            <person name="Schroeder D."/>
            <person name="de Vargas C."/>
            <person name="Verret F."/>
            <person name="von Dassow P."/>
            <person name="Valentin K."/>
            <person name="Van de Peer Y."/>
            <person name="Wheeler G."/>
            <person name="Dacks J.B."/>
            <person name="Delwiche C.F."/>
            <person name="Dyhrman S.T."/>
            <person name="Glockner G."/>
            <person name="John U."/>
            <person name="Richards T."/>
            <person name="Worden A.Z."/>
            <person name="Zhang X."/>
            <person name="Grigoriev I.V."/>
            <person name="Allen A.E."/>
            <person name="Bidle K."/>
            <person name="Borodovsky M."/>
            <person name="Bowler C."/>
            <person name="Brownlee C."/>
            <person name="Cock J.M."/>
            <person name="Elias M."/>
            <person name="Gladyshev V.N."/>
            <person name="Groth M."/>
            <person name="Guda C."/>
            <person name="Hadaegh A."/>
            <person name="Iglesias-Rodriguez M.D."/>
            <person name="Jenkins J."/>
            <person name="Jones B.M."/>
            <person name="Lawson T."/>
            <person name="Leese F."/>
            <person name="Lindquist E."/>
            <person name="Lobanov A."/>
            <person name="Lomsadze A."/>
            <person name="Malik S.B."/>
            <person name="Marsh M.E."/>
            <person name="Mackinder L."/>
            <person name="Mock T."/>
            <person name="Mueller-Roeber B."/>
            <person name="Pagarete A."/>
            <person name="Parker M."/>
            <person name="Probert I."/>
            <person name="Quesneville H."/>
            <person name="Raines C."/>
            <person name="Rensing S.A."/>
            <person name="Riano-Pachon D.M."/>
            <person name="Richier S."/>
            <person name="Rokitta S."/>
            <person name="Shiraiwa Y."/>
            <person name="Soanes D.M."/>
            <person name="van der Giezen M."/>
            <person name="Wahlund T.M."/>
            <person name="Williams B."/>
            <person name="Wilson W."/>
            <person name="Wolfe G."/>
            <person name="Wurch L.L."/>
        </authorList>
    </citation>
    <scope>NUCLEOTIDE SEQUENCE</scope>
</reference>
<dbReference type="PaxDb" id="2903-EOD42005"/>
<dbReference type="HOGENOM" id="CLU_2337954_0_0_1"/>
<proteinExistence type="predicted"/>
<feature type="compositionally biased region" description="Low complexity" evidence="1">
    <location>
        <begin position="81"/>
        <end position="98"/>
    </location>
</feature>
<evidence type="ECO:0000313" key="3">
    <source>
        <dbReference type="Proteomes" id="UP000013827"/>
    </source>
</evidence>
<dbReference type="RefSeq" id="XP_005794434.1">
    <property type="nucleotide sequence ID" value="XM_005794377.1"/>
</dbReference>
<feature type="region of interest" description="Disordered" evidence="1">
    <location>
        <begin position="69"/>
        <end position="98"/>
    </location>
</feature>
<dbReference type="AlphaFoldDB" id="A0A0D3L1X0"/>
<dbReference type="EnsemblProtists" id="EOD42005">
    <property type="protein sequence ID" value="EOD42005"/>
    <property type="gene ID" value="EMIHUDRAFT_447544"/>
</dbReference>
<sequence>MALFMLAGSAEARLPPVALLCPPVVHRPTVSRRASEFVMMPKFIKDLFGGDKPEAGDNPFETFINMVQGKTEKKAEEAKAAEAPASEGEPADEPAAAE</sequence>
<name>A0A0D3L1X0_EMIH1</name>
<accession>A0A0D3L1X0</accession>
<feature type="compositionally biased region" description="Basic and acidic residues" evidence="1">
    <location>
        <begin position="70"/>
        <end position="80"/>
    </location>
</feature>
<dbReference type="KEGG" id="ehx:EMIHUDRAFT_447544"/>
<evidence type="ECO:0000256" key="1">
    <source>
        <dbReference type="SAM" id="MobiDB-lite"/>
    </source>
</evidence>
<evidence type="ECO:0000313" key="2">
    <source>
        <dbReference type="EnsemblProtists" id="EOD42005"/>
    </source>
</evidence>
<protein>
    <submittedName>
        <fullName evidence="2">Uncharacterized protein</fullName>
    </submittedName>
</protein>
<organism evidence="2 3">
    <name type="scientific">Emiliania huxleyi (strain CCMP1516)</name>
    <dbReference type="NCBI Taxonomy" id="280463"/>
    <lineage>
        <taxon>Eukaryota</taxon>
        <taxon>Haptista</taxon>
        <taxon>Haptophyta</taxon>
        <taxon>Prymnesiophyceae</taxon>
        <taxon>Isochrysidales</taxon>
        <taxon>Noelaerhabdaceae</taxon>
        <taxon>Emiliania</taxon>
    </lineage>
</organism>
<dbReference type="Proteomes" id="UP000013827">
    <property type="component" value="Unassembled WGS sequence"/>
</dbReference>